<keyword evidence="1" id="KW-0472">Membrane</keyword>
<dbReference type="KEGG" id="fmr:Fuma_02946"/>
<evidence type="ECO:0000313" key="3">
    <source>
        <dbReference type="Proteomes" id="UP000187735"/>
    </source>
</evidence>
<evidence type="ECO:0000313" key="2">
    <source>
        <dbReference type="EMBL" id="APZ93329.1"/>
    </source>
</evidence>
<feature type="transmembrane region" description="Helical" evidence="1">
    <location>
        <begin position="6"/>
        <end position="24"/>
    </location>
</feature>
<gene>
    <name evidence="2" type="ORF">Fuma_02946</name>
</gene>
<proteinExistence type="predicted"/>
<protein>
    <submittedName>
        <fullName evidence="2">Uncharacterized protein</fullName>
    </submittedName>
</protein>
<dbReference type="EMBL" id="CP017641">
    <property type="protein sequence ID" value="APZ93329.1"/>
    <property type="molecule type" value="Genomic_DNA"/>
</dbReference>
<sequence>MNWGAITVFFVIAGVVNLIGLEIVRSIVDRRRKERDGLGGTQDIAIWGVLIGWALLIAALVSGALWLWNR</sequence>
<keyword evidence="1" id="KW-1133">Transmembrane helix</keyword>
<dbReference type="OrthoDB" id="9927367at2"/>
<keyword evidence="3" id="KW-1185">Reference proteome</keyword>
<name>A0A1P8WGY2_9PLAN</name>
<evidence type="ECO:0000256" key="1">
    <source>
        <dbReference type="SAM" id="Phobius"/>
    </source>
</evidence>
<organism evidence="2 3">
    <name type="scientific">Fuerstiella marisgermanici</name>
    <dbReference type="NCBI Taxonomy" id="1891926"/>
    <lineage>
        <taxon>Bacteria</taxon>
        <taxon>Pseudomonadati</taxon>
        <taxon>Planctomycetota</taxon>
        <taxon>Planctomycetia</taxon>
        <taxon>Planctomycetales</taxon>
        <taxon>Planctomycetaceae</taxon>
        <taxon>Fuerstiella</taxon>
    </lineage>
</organism>
<accession>A0A1P8WGY2</accession>
<dbReference type="AlphaFoldDB" id="A0A1P8WGY2"/>
<dbReference type="STRING" id="1891926.Fuma_02946"/>
<feature type="transmembrane region" description="Helical" evidence="1">
    <location>
        <begin position="44"/>
        <end position="68"/>
    </location>
</feature>
<dbReference type="RefSeq" id="WP_077024801.1">
    <property type="nucleotide sequence ID" value="NZ_CP017641.1"/>
</dbReference>
<reference evidence="2 3" key="1">
    <citation type="journal article" date="2016" name="Front. Microbiol.">
        <title>Fuerstia marisgermanicae gen. nov., sp. nov., an Unusual Member of the Phylum Planctomycetes from the German Wadden Sea.</title>
        <authorList>
            <person name="Kohn T."/>
            <person name="Heuer A."/>
            <person name="Jogler M."/>
            <person name="Vollmers J."/>
            <person name="Boedeker C."/>
            <person name="Bunk B."/>
            <person name="Rast P."/>
            <person name="Borchert D."/>
            <person name="Glockner I."/>
            <person name="Freese H.M."/>
            <person name="Klenk H.P."/>
            <person name="Overmann J."/>
            <person name="Kaster A.K."/>
            <person name="Rohde M."/>
            <person name="Wiegand S."/>
            <person name="Jogler C."/>
        </authorList>
    </citation>
    <scope>NUCLEOTIDE SEQUENCE [LARGE SCALE GENOMIC DNA]</scope>
    <source>
        <strain evidence="2 3">NH11</strain>
    </source>
</reference>
<keyword evidence="1" id="KW-0812">Transmembrane</keyword>
<dbReference type="Proteomes" id="UP000187735">
    <property type="component" value="Chromosome"/>
</dbReference>